<comment type="caution">
    <text evidence="1">The sequence shown here is derived from an EMBL/GenBank/DDBJ whole genome shotgun (WGS) entry which is preliminary data.</text>
</comment>
<organism evidence="1 2">
    <name type="scientific">Pseudomonas putida</name>
    <name type="common">Arthrobacter siderocapsulatus</name>
    <dbReference type="NCBI Taxonomy" id="303"/>
    <lineage>
        <taxon>Bacteria</taxon>
        <taxon>Pseudomonadati</taxon>
        <taxon>Pseudomonadota</taxon>
        <taxon>Gammaproteobacteria</taxon>
        <taxon>Pseudomonadales</taxon>
        <taxon>Pseudomonadaceae</taxon>
        <taxon>Pseudomonas</taxon>
    </lineage>
</organism>
<protein>
    <submittedName>
        <fullName evidence="1">Uncharacterized protein</fullName>
    </submittedName>
</protein>
<dbReference type="RefSeq" id="WP_054573853.1">
    <property type="nucleotide sequence ID" value="NZ_LKKS01000143.1"/>
</dbReference>
<dbReference type="Proteomes" id="UP000050437">
    <property type="component" value="Unassembled WGS sequence"/>
</dbReference>
<evidence type="ECO:0000313" key="1">
    <source>
        <dbReference type="EMBL" id="KPM58087.1"/>
    </source>
</evidence>
<dbReference type="AlphaFoldDB" id="A0A0P7CQJ2"/>
<reference evidence="1 2" key="1">
    <citation type="submission" date="2015-10" db="EMBL/GenBank/DDBJ databases">
        <title>Pseudomonas putida clinical strains.</title>
        <authorList>
            <person name="Molina L."/>
            <person name="Udaondo Z."/>
        </authorList>
    </citation>
    <scope>NUCLEOTIDE SEQUENCE [LARGE SCALE GENOMIC DNA]</scope>
    <source>
        <strain evidence="1 2">HB13667</strain>
    </source>
</reference>
<gene>
    <name evidence="1" type="ORF">HB13667_28640</name>
</gene>
<proteinExistence type="predicted"/>
<sequence length="93" mass="9918">MSKPSTEVAVSATTQPGLSEISELFAALKKVSKVSFDALLQVQQLVSGDGVSLHKDIVHFGLVAAPGTGHVALELRVREQFRERASALIATYL</sequence>
<dbReference type="EMBL" id="LKKS01000143">
    <property type="protein sequence ID" value="KPM58087.1"/>
    <property type="molecule type" value="Genomic_DNA"/>
</dbReference>
<evidence type="ECO:0000313" key="2">
    <source>
        <dbReference type="Proteomes" id="UP000050437"/>
    </source>
</evidence>
<name>A0A0P7CQJ2_PSEPU</name>
<accession>A0A0P7CQJ2</accession>